<feature type="chain" id="PRO_5043438622" description="Glucose-methanol-choline oxidoreductase N-terminal domain-containing protein" evidence="7">
    <location>
        <begin position="19"/>
        <end position="604"/>
    </location>
</feature>
<comment type="caution">
    <text evidence="10">The sequence shown here is derived from an EMBL/GenBank/DDBJ whole genome shotgun (WGS) entry which is preliminary data.</text>
</comment>
<feature type="binding site" evidence="5">
    <location>
        <position position="127"/>
    </location>
    <ligand>
        <name>FAD</name>
        <dbReference type="ChEBI" id="CHEBI:57692"/>
    </ligand>
</feature>
<dbReference type="EMBL" id="CAXITT010000380">
    <property type="protein sequence ID" value="CAL1540400.1"/>
    <property type="molecule type" value="Genomic_DNA"/>
</dbReference>
<dbReference type="PANTHER" id="PTHR11552:SF147">
    <property type="entry name" value="CHOLINE DEHYDROGENASE, MITOCHONDRIAL"/>
    <property type="match status" value="1"/>
</dbReference>
<evidence type="ECO:0000256" key="7">
    <source>
        <dbReference type="SAM" id="SignalP"/>
    </source>
</evidence>
<dbReference type="PANTHER" id="PTHR11552">
    <property type="entry name" value="GLUCOSE-METHANOL-CHOLINE GMC OXIDOREDUCTASE"/>
    <property type="match status" value="1"/>
</dbReference>
<dbReference type="GO" id="GO:0016614">
    <property type="term" value="F:oxidoreductase activity, acting on CH-OH group of donors"/>
    <property type="evidence" value="ECO:0007669"/>
    <property type="project" value="InterPro"/>
</dbReference>
<dbReference type="Proteomes" id="UP001497497">
    <property type="component" value="Unassembled WGS sequence"/>
</dbReference>
<evidence type="ECO:0000313" key="10">
    <source>
        <dbReference type="EMBL" id="CAL1540400.1"/>
    </source>
</evidence>
<reference evidence="10 11" key="1">
    <citation type="submission" date="2024-04" db="EMBL/GenBank/DDBJ databases">
        <authorList>
            <consortium name="Genoscope - CEA"/>
            <person name="William W."/>
        </authorList>
    </citation>
    <scope>NUCLEOTIDE SEQUENCE [LARGE SCALE GENOMIC DNA]</scope>
</reference>
<dbReference type="SUPFAM" id="SSF54373">
    <property type="entry name" value="FAD-linked reductases, C-terminal domain"/>
    <property type="match status" value="1"/>
</dbReference>
<dbReference type="PROSITE" id="PS00623">
    <property type="entry name" value="GMC_OXRED_1"/>
    <property type="match status" value="1"/>
</dbReference>
<dbReference type="Pfam" id="PF05199">
    <property type="entry name" value="GMC_oxred_C"/>
    <property type="match status" value="1"/>
</dbReference>
<protein>
    <recommendedName>
        <fullName evidence="8 9">Glucose-methanol-choline oxidoreductase N-terminal domain-containing protein</fullName>
    </recommendedName>
</protein>
<feature type="domain" description="Glucose-methanol-choline oxidoreductase N-terminal" evidence="8">
    <location>
        <begin position="121"/>
        <end position="144"/>
    </location>
</feature>
<evidence type="ECO:0000256" key="6">
    <source>
        <dbReference type="RuleBase" id="RU003968"/>
    </source>
</evidence>
<dbReference type="AlphaFoldDB" id="A0AAV2I4I3"/>
<dbReference type="GO" id="GO:0050660">
    <property type="term" value="F:flavin adenine dinucleotide binding"/>
    <property type="evidence" value="ECO:0007669"/>
    <property type="project" value="InterPro"/>
</dbReference>
<dbReference type="Pfam" id="PF00732">
    <property type="entry name" value="GMC_oxred_N"/>
    <property type="match status" value="1"/>
</dbReference>
<keyword evidence="11" id="KW-1185">Reference proteome</keyword>
<evidence type="ECO:0000256" key="5">
    <source>
        <dbReference type="PIRSR" id="PIRSR000137-2"/>
    </source>
</evidence>
<keyword evidence="3 6" id="KW-0285">Flavoprotein</keyword>
<dbReference type="InterPro" id="IPR012132">
    <property type="entry name" value="GMC_OxRdtase"/>
</dbReference>
<dbReference type="InterPro" id="IPR000172">
    <property type="entry name" value="GMC_OxRdtase_N"/>
</dbReference>
<keyword evidence="7" id="KW-0732">Signal</keyword>
<feature type="binding site" evidence="5">
    <location>
        <position position="262"/>
    </location>
    <ligand>
        <name>FAD</name>
        <dbReference type="ChEBI" id="CHEBI:57692"/>
    </ligand>
</feature>
<evidence type="ECO:0000259" key="9">
    <source>
        <dbReference type="PROSITE" id="PS00624"/>
    </source>
</evidence>
<comment type="similarity">
    <text evidence="2 6">Belongs to the GMC oxidoreductase family.</text>
</comment>
<sequence length="604" mass="66548">MRTLLSAGFLGIVALAMAVKWFTDSKLADQFIKTPKESYDYIIVGAGSAGAVVANRLSENPDVTVLLVEAGGDDRGIPEISTPAFTLGFHGNPNIVTKYLTEPAKGKYQGLKDGQSLWPRGRVLGGTSSLNYMMYVRGSRHDYDRWAHHTGDERWTYENVLPYFTKSEKMNDPGLSESEYHGDRGPLVVSQKEPEYFMSNKVIQGFQEMGIPFKKDYNGKSQVGIALAQLTIDNGMRSSTATAFIHPALQRVNLDVLLNGFVQRVLIKDEKAVGVEVIVNGRKLLVKSKKEIVLSAGAVQSPQILMLSGVGPRQHLEDLGIQLVADLPVGQNLQDHLFFNYLFGHNASDAQGPEDLNSLWSMLEYTLFGTGRWATFGVELNFFSSVTAAMKTMDWPDLQLLFGSGCSNSKFMLLINMDEKVADELDAGRANLSSCWSCAPILIRPLSRGVLKLKSSDPFDAPLIYPNYYDKQEDIDIIRRGIDTCRKLSRTKTMADIGTHEVDKKFSLCDQHEYDSKDYWTCVIRSRPLTVYHPVGTCKMGSADDVTAVVDPELRVKGLTGLRVADASVMPYIVSGNTNAATVMIGEVAADLIQGKQSDPVQGA</sequence>
<dbReference type="Gene3D" id="3.30.560.10">
    <property type="entry name" value="Glucose Oxidase, domain 3"/>
    <property type="match status" value="1"/>
</dbReference>
<dbReference type="Gene3D" id="3.50.50.60">
    <property type="entry name" value="FAD/NAD(P)-binding domain"/>
    <property type="match status" value="1"/>
</dbReference>
<proteinExistence type="inferred from homology"/>
<evidence type="ECO:0000256" key="1">
    <source>
        <dbReference type="ARBA" id="ARBA00001974"/>
    </source>
</evidence>
<organism evidence="10 11">
    <name type="scientific">Lymnaea stagnalis</name>
    <name type="common">Great pond snail</name>
    <name type="synonym">Helix stagnalis</name>
    <dbReference type="NCBI Taxonomy" id="6523"/>
    <lineage>
        <taxon>Eukaryota</taxon>
        <taxon>Metazoa</taxon>
        <taxon>Spiralia</taxon>
        <taxon>Lophotrochozoa</taxon>
        <taxon>Mollusca</taxon>
        <taxon>Gastropoda</taxon>
        <taxon>Heterobranchia</taxon>
        <taxon>Euthyneura</taxon>
        <taxon>Panpulmonata</taxon>
        <taxon>Hygrophila</taxon>
        <taxon>Lymnaeoidea</taxon>
        <taxon>Lymnaeidae</taxon>
        <taxon>Lymnaea</taxon>
    </lineage>
</organism>
<gene>
    <name evidence="10" type="ORF">GSLYS_00014049001</name>
</gene>
<accession>A0AAV2I4I3</accession>
<dbReference type="InterPro" id="IPR036188">
    <property type="entry name" value="FAD/NAD-bd_sf"/>
</dbReference>
<comment type="cofactor">
    <cofactor evidence="1 5">
        <name>FAD</name>
        <dbReference type="ChEBI" id="CHEBI:57692"/>
    </cofactor>
</comment>
<evidence type="ECO:0000256" key="2">
    <source>
        <dbReference type="ARBA" id="ARBA00010790"/>
    </source>
</evidence>
<feature type="domain" description="Glucose-methanol-choline oxidoreductase N-terminal" evidence="9">
    <location>
        <begin position="297"/>
        <end position="311"/>
    </location>
</feature>
<dbReference type="PROSITE" id="PS00624">
    <property type="entry name" value="GMC_OXRED_2"/>
    <property type="match status" value="1"/>
</dbReference>
<dbReference type="PIRSF" id="PIRSF000137">
    <property type="entry name" value="Alcohol_oxidase"/>
    <property type="match status" value="1"/>
</dbReference>
<feature type="binding site" evidence="5">
    <location>
        <position position="123"/>
    </location>
    <ligand>
        <name>FAD</name>
        <dbReference type="ChEBI" id="CHEBI:57692"/>
    </ligand>
</feature>
<feature type="signal peptide" evidence="7">
    <location>
        <begin position="1"/>
        <end position="18"/>
    </location>
</feature>
<evidence type="ECO:0000256" key="3">
    <source>
        <dbReference type="ARBA" id="ARBA00022630"/>
    </source>
</evidence>
<evidence type="ECO:0000256" key="4">
    <source>
        <dbReference type="ARBA" id="ARBA00022827"/>
    </source>
</evidence>
<dbReference type="InterPro" id="IPR007867">
    <property type="entry name" value="GMC_OxRtase_C"/>
</dbReference>
<name>A0AAV2I4I3_LYMST</name>
<evidence type="ECO:0000259" key="8">
    <source>
        <dbReference type="PROSITE" id="PS00623"/>
    </source>
</evidence>
<dbReference type="SUPFAM" id="SSF51905">
    <property type="entry name" value="FAD/NAD(P)-binding domain"/>
    <property type="match status" value="1"/>
</dbReference>
<keyword evidence="4 5" id="KW-0274">FAD</keyword>
<evidence type="ECO:0000313" key="11">
    <source>
        <dbReference type="Proteomes" id="UP001497497"/>
    </source>
</evidence>